<organism evidence="2 3">
    <name type="scientific">Ameca splendens</name>
    <dbReference type="NCBI Taxonomy" id="208324"/>
    <lineage>
        <taxon>Eukaryota</taxon>
        <taxon>Metazoa</taxon>
        <taxon>Chordata</taxon>
        <taxon>Craniata</taxon>
        <taxon>Vertebrata</taxon>
        <taxon>Euteleostomi</taxon>
        <taxon>Actinopterygii</taxon>
        <taxon>Neopterygii</taxon>
        <taxon>Teleostei</taxon>
        <taxon>Neoteleostei</taxon>
        <taxon>Acanthomorphata</taxon>
        <taxon>Ovalentaria</taxon>
        <taxon>Atherinomorphae</taxon>
        <taxon>Cyprinodontiformes</taxon>
        <taxon>Goodeidae</taxon>
        <taxon>Ameca</taxon>
    </lineage>
</organism>
<accession>A0ABV0XV02</accession>
<comment type="caution">
    <text evidence="2">The sequence shown here is derived from an EMBL/GenBank/DDBJ whole genome shotgun (WGS) entry which is preliminary data.</text>
</comment>
<feature type="region of interest" description="Disordered" evidence="1">
    <location>
        <begin position="128"/>
        <end position="152"/>
    </location>
</feature>
<feature type="compositionally biased region" description="Low complexity" evidence="1">
    <location>
        <begin position="128"/>
        <end position="141"/>
    </location>
</feature>
<evidence type="ECO:0000313" key="3">
    <source>
        <dbReference type="Proteomes" id="UP001469553"/>
    </source>
</evidence>
<sequence>MTINGKAVAIRSFVRLEVEQQLGRKDREECSQDGSWKEFNCCFNSIYSGLLAVNNLCKSGAERINRLVKKHFVMVHRHLANNECLWIYRSADDAVNLGLDFILHHLNHPGMTPGPCWRTLPWPSFSSIQTSSTRSSPCSQCRPPPVSGSLGS</sequence>
<dbReference type="Proteomes" id="UP001469553">
    <property type="component" value="Unassembled WGS sequence"/>
</dbReference>
<keyword evidence="3" id="KW-1185">Reference proteome</keyword>
<proteinExistence type="predicted"/>
<name>A0ABV0XV02_9TELE</name>
<evidence type="ECO:0000256" key="1">
    <source>
        <dbReference type="SAM" id="MobiDB-lite"/>
    </source>
</evidence>
<reference evidence="2 3" key="1">
    <citation type="submission" date="2021-06" db="EMBL/GenBank/DDBJ databases">
        <authorList>
            <person name="Palmer J.M."/>
        </authorList>
    </citation>
    <scope>NUCLEOTIDE SEQUENCE [LARGE SCALE GENOMIC DNA]</scope>
    <source>
        <strain evidence="2 3">AS_MEX2019</strain>
        <tissue evidence="2">Muscle</tissue>
    </source>
</reference>
<gene>
    <name evidence="2" type="ORF">AMECASPLE_028791</name>
</gene>
<evidence type="ECO:0000313" key="2">
    <source>
        <dbReference type="EMBL" id="MEQ2285140.1"/>
    </source>
</evidence>
<protein>
    <submittedName>
        <fullName evidence="2">Uncharacterized protein</fullName>
    </submittedName>
</protein>
<dbReference type="EMBL" id="JAHRIP010012622">
    <property type="protein sequence ID" value="MEQ2285140.1"/>
    <property type="molecule type" value="Genomic_DNA"/>
</dbReference>